<keyword evidence="8" id="KW-1185">Reference proteome</keyword>
<keyword evidence="3" id="KW-0520">NAD</keyword>
<dbReference type="Pfam" id="PF02826">
    <property type="entry name" value="2-Hacid_dh_C"/>
    <property type="match status" value="1"/>
</dbReference>
<dbReference type="PROSITE" id="PS00670">
    <property type="entry name" value="D_2_HYDROXYACID_DH_2"/>
    <property type="match status" value="1"/>
</dbReference>
<sequence length="321" mass="34770">MEMKILVTPTSLQPGRKSKALERLRDFSEELVFNDKSRPLTEEELIPLLKGCQGYLAGLDFITERVLREAEDLKVISRYGTGYDRIDMAAASQYGVTVTNTPGVNAQAVGELAFGLLLSVARQISYLDRTTRSGEWVRAEGVELKGKTLGILGLGAIGKVVARCAKGFGMRVAASDPFIDREYCREHGIEAMDMEDLLSFADAVSLHLPLNKETTHLIGKEALARMKDGVILINTSRGGIIDEEAAYCGLKSGKIGGLGLDAFENEPPKGSSLFEFSNVVATPHTGAHTKEAASMMAERAVDNLISVLQGERCPYIVGQST</sequence>
<dbReference type="InterPro" id="IPR036291">
    <property type="entry name" value="NAD(P)-bd_dom_sf"/>
</dbReference>
<protein>
    <recommendedName>
        <fullName evidence="9">Phosphoglycerate dehydrogenase</fullName>
    </recommendedName>
</protein>
<feature type="domain" description="D-isomer specific 2-hydroxyacid dehydrogenase NAD-binding" evidence="6">
    <location>
        <begin position="114"/>
        <end position="286"/>
    </location>
</feature>
<dbReference type="InterPro" id="IPR006139">
    <property type="entry name" value="D-isomer_2_OHA_DH_cat_dom"/>
</dbReference>
<name>C0CRA6_BLAHS</name>
<dbReference type="CDD" id="cd12172">
    <property type="entry name" value="PGDH_like_2"/>
    <property type="match status" value="1"/>
</dbReference>
<dbReference type="InterPro" id="IPR006140">
    <property type="entry name" value="D-isomer_DH_NAD-bd"/>
</dbReference>
<keyword evidence="2 4" id="KW-0560">Oxidoreductase</keyword>
<evidence type="ECO:0000256" key="4">
    <source>
        <dbReference type="RuleBase" id="RU003719"/>
    </source>
</evidence>
<evidence type="ECO:0000259" key="5">
    <source>
        <dbReference type="Pfam" id="PF00389"/>
    </source>
</evidence>
<evidence type="ECO:0000259" key="6">
    <source>
        <dbReference type="Pfam" id="PF02826"/>
    </source>
</evidence>
<dbReference type="SUPFAM" id="SSF52283">
    <property type="entry name" value="Formate/glycerate dehydrogenase catalytic domain-like"/>
    <property type="match status" value="1"/>
</dbReference>
<dbReference type="Gene3D" id="3.40.50.720">
    <property type="entry name" value="NAD(P)-binding Rossmann-like Domain"/>
    <property type="match status" value="2"/>
</dbReference>
<organism evidence="7 8">
    <name type="scientific">Blautia hydrogenotrophica (strain DSM 10507 / JCM 14656 / S5a33)</name>
    <name type="common">Ruminococcus hydrogenotrophicus</name>
    <dbReference type="NCBI Taxonomy" id="476272"/>
    <lineage>
        <taxon>Bacteria</taxon>
        <taxon>Bacillati</taxon>
        <taxon>Bacillota</taxon>
        <taxon>Clostridia</taxon>
        <taxon>Lachnospirales</taxon>
        <taxon>Lachnospiraceae</taxon>
        <taxon>Blautia</taxon>
    </lineage>
</organism>
<dbReference type="PANTHER" id="PTHR42789:SF1">
    <property type="entry name" value="D-ISOMER SPECIFIC 2-HYDROXYACID DEHYDROGENASE FAMILY PROTEIN (AFU_ORTHOLOGUE AFUA_6G10090)"/>
    <property type="match status" value="1"/>
</dbReference>
<dbReference type="PROSITE" id="PS00671">
    <property type="entry name" value="D_2_HYDROXYACID_DH_3"/>
    <property type="match status" value="1"/>
</dbReference>
<dbReference type="GO" id="GO:0051287">
    <property type="term" value="F:NAD binding"/>
    <property type="evidence" value="ECO:0007669"/>
    <property type="project" value="InterPro"/>
</dbReference>
<accession>C0CRA6</accession>
<reference evidence="7 8" key="2">
    <citation type="submission" date="2009-02" db="EMBL/GenBank/DDBJ databases">
        <title>Draft genome sequence of Blautia hydrogenotrophica DSM 10507 (Ruminococcus hydrogenotrophicus DSM 10507).</title>
        <authorList>
            <person name="Sudarsanam P."/>
            <person name="Ley R."/>
            <person name="Guruge J."/>
            <person name="Turnbaugh P.J."/>
            <person name="Mahowald M."/>
            <person name="Liep D."/>
            <person name="Gordon J."/>
        </authorList>
    </citation>
    <scope>NUCLEOTIDE SEQUENCE [LARGE SCALE GENOMIC DNA]</scope>
    <source>
        <strain evidence="8">DSM 10507 / JCM 14656 / S5a33</strain>
    </source>
</reference>
<evidence type="ECO:0000313" key="8">
    <source>
        <dbReference type="Proteomes" id="UP000003100"/>
    </source>
</evidence>
<reference evidence="7 8" key="1">
    <citation type="submission" date="2009-01" db="EMBL/GenBank/DDBJ databases">
        <authorList>
            <person name="Fulton L."/>
            <person name="Clifton S."/>
            <person name="Fulton B."/>
            <person name="Xu J."/>
            <person name="Minx P."/>
            <person name="Pepin K.H."/>
            <person name="Johnson M."/>
            <person name="Bhonagiri V."/>
            <person name="Nash W.E."/>
            <person name="Mardis E.R."/>
            <person name="Wilson R.K."/>
        </authorList>
    </citation>
    <scope>NUCLEOTIDE SEQUENCE [LARGE SCALE GENOMIC DNA]</scope>
    <source>
        <strain evidence="8">DSM 10507 / JCM 14656 / S5a33</strain>
    </source>
</reference>
<dbReference type="HOGENOM" id="CLU_019796_1_3_9"/>
<dbReference type="InterPro" id="IPR050857">
    <property type="entry name" value="D-2-hydroxyacid_DH"/>
</dbReference>
<dbReference type="GO" id="GO:0016616">
    <property type="term" value="F:oxidoreductase activity, acting on the CH-OH group of donors, NAD or NADP as acceptor"/>
    <property type="evidence" value="ECO:0007669"/>
    <property type="project" value="InterPro"/>
</dbReference>
<evidence type="ECO:0000313" key="7">
    <source>
        <dbReference type="EMBL" id="EEG47713.1"/>
    </source>
</evidence>
<proteinExistence type="inferred from homology"/>
<gene>
    <name evidence="7" type="ORF">RUMHYD_03420</name>
</gene>
<dbReference type="InterPro" id="IPR029753">
    <property type="entry name" value="D-isomer_DH_CS"/>
</dbReference>
<evidence type="ECO:0008006" key="9">
    <source>
        <dbReference type="Google" id="ProtNLM"/>
    </source>
</evidence>
<dbReference type="AlphaFoldDB" id="C0CRA6"/>
<comment type="similarity">
    <text evidence="1 4">Belongs to the D-isomer specific 2-hydroxyacid dehydrogenase family.</text>
</comment>
<dbReference type="SUPFAM" id="SSF51735">
    <property type="entry name" value="NAD(P)-binding Rossmann-fold domains"/>
    <property type="match status" value="1"/>
</dbReference>
<dbReference type="eggNOG" id="COG1052">
    <property type="taxonomic scope" value="Bacteria"/>
</dbReference>
<evidence type="ECO:0000256" key="1">
    <source>
        <dbReference type="ARBA" id="ARBA00005854"/>
    </source>
</evidence>
<feature type="domain" description="D-isomer specific 2-hydroxyacid dehydrogenase catalytic" evidence="5">
    <location>
        <begin position="18"/>
        <end position="317"/>
    </location>
</feature>
<dbReference type="PATRIC" id="fig|476272.21.peg.95"/>
<dbReference type="PANTHER" id="PTHR42789">
    <property type="entry name" value="D-ISOMER SPECIFIC 2-HYDROXYACID DEHYDROGENASE FAMILY PROTEIN (AFU_ORTHOLOGUE AFUA_6G10090)"/>
    <property type="match status" value="1"/>
</dbReference>
<evidence type="ECO:0000256" key="3">
    <source>
        <dbReference type="ARBA" id="ARBA00023027"/>
    </source>
</evidence>
<dbReference type="Pfam" id="PF00389">
    <property type="entry name" value="2-Hacid_dh"/>
    <property type="match status" value="1"/>
</dbReference>
<dbReference type="EMBL" id="ACBZ01000180">
    <property type="protein sequence ID" value="EEG47713.1"/>
    <property type="molecule type" value="Genomic_DNA"/>
</dbReference>
<dbReference type="Proteomes" id="UP000003100">
    <property type="component" value="Unassembled WGS sequence"/>
</dbReference>
<evidence type="ECO:0000256" key="2">
    <source>
        <dbReference type="ARBA" id="ARBA00023002"/>
    </source>
</evidence>
<dbReference type="FunFam" id="3.40.50.720:FF:000203">
    <property type="entry name" value="D-3-phosphoglycerate dehydrogenase (SerA)"/>
    <property type="match status" value="1"/>
</dbReference>